<comment type="similarity">
    <text evidence="2">Belongs to the Mediator complex subunit 23 family.</text>
</comment>
<evidence type="ECO:0000256" key="4">
    <source>
        <dbReference type="ARBA" id="ARBA00023015"/>
    </source>
</evidence>
<dbReference type="GO" id="GO:0010628">
    <property type="term" value="P:positive regulation of gene expression"/>
    <property type="evidence" value="ECO:0007669"/>
    <property type="project" value="TreeGrafter"/>
</dbReference>
<evidence type="ECO:0000256" key="2">
    <source>
        <dbReference type="ARBA" id="ARBA00010222"/>
    </source>
</evidence>
<dbReference type="Proteomes" id="UP000192578">
    <property type="component" value="Unassembled WGS sequence"/>
</dbReference>
<keyword evidence="9" id="KW-1185">Reference proteome</keyword>
<dbReference type="GO" id="GO:0016592">
    <property type="term" value="C:mediator complex"/>
    <property type="evidence" value="ECO:0007669"/>
    <property type="project" value="TreeGrafter"/>
</dbReference>
<dbReference type="EMBL" id="MTYJ01000244">
    <property type="protein sequence ID" value="OWA51923.1"/>
    <property type="molecule type" value="Genomic_DNA"/>
</dbReference>
<keyword evidence="6" id="KW-0539">Nucleus</keyword>
<accession>A0A9X6NFS0</accession>
<dbReference type="GO" id="GO:0006357">
    <property type="term" value="P:regulation of transcription by RNA polymerase II"/>
    <property type="evidence" value="ECO:0007669"/>
    <property type="project" value="TreeGrafter"/>
</dbReference>
<evidence type="ECO:0000256" key="1">
    <source>
        <dbReference type="ARBA" id="ARBA00004123"/>
    </source>
</evidence>
<comment type="caution">
    <text evidence="8">The sequence shown here is derived from an EMBL/GenBank/DDBJ whole genome shotgun (WGS) entry which is preliminary data.</text>
</comment>
<keyword evidence="5" id="KW-0804">Transcription</keyword>
<dbReference type="GO" id="GO:0005667">
    <property type="term" value="C:transcription regulator complex"/>
    <property type="evidence" value="ECO:0007669"/>
    <property type="project" value="TreeGrafter"/>
</dbReference>
<dbReference type="InterPro" id="IPR021629">
    <property type="entry name" value="Mediator_Med23"/>
</dbReference>
<reference evidence="9" key="1">
    <citation type="submission" date="2017-01" db="EMBL/GenBank/DDBJ databases">
        <title>Comparative genomics of anhydrobiosis in the tardigrade Hypsibius dujardini.</title>
        <authorList>
            <person name="Yoshida Y."/>
            <person name="Koutsovoulos G."/>
            <person name="Laetsch D."/>
            <person name="Stevens L."/>
            <person name="Kumar S."/>
            <person name="Horikawa D."/>
            <person name="Ishino K."/>
            <person name="Komine S."/>
            <person name="Tomita M."/>
            <person name="Blaxter M."/>
            <person name="Arakawa K."/>
        </authorList>
    </citation>
    <scope>NUCLEOTIDE SEQUENCE [LARGE SCALE GENOMIC DNA]</scope>
    <source>
        <strain evidence="9">Z151</strain>
    </source>
</reference>
<evidence type="ECO:0000313" key="9">
    <source>
        <dbReference type="Proteomes" id="UP000192578"/>
    </source>
</evidence>
<evidence type="ECO:0000313" key="8">
    <source>
        <dbReference type="EMBL" id="OWA51923.1"/>
    </source>
</evidence>
<evidence type="ECO:0000256" key="5">
    <source>
        <dbReference type="ARBA" id="ARBA00023163"/>
    </source>
</evidence>
<dbReference type="Pfam" id="PF11573">
    <property type="entry name" value="Med23"/>
    <property type="match status" value="1"/>
</dbReference>
<sequence>MAALEPLTEQSVQFMIKSLDRFDSFALMFHDTIIESQNDPLVELCQRLPTLFGRSTSLETQERAIQLLVSYILNPLNSRKVTHRLFHGLLEALRAPECLASGMAVRLVLLALLRMDGAPAKLKGLSAGEFIKPVIGLLDVANTKDILQEVVGKVLAFAKIGKRKHRDDDVVVDQDEMRAFFHAMIDSRPSLVPLVVILKEFVRLLPDKMYYENFTRPFAKFGNQARNVLNVLSIQHQEEYFPVIGYTLVASPSLWSLDKKSLQFLSPLGLSFAAVSEPPLDMIQYLIEQAHSRHTYQAILDITKGQFNNASGGLEDQLVAVMMLHITGSDEAALFPHWVRISSQFVTMGLSLFVSFRSVIEKICSALDKIPIENLAVGRNYLMWCVYQFIAVLPAGRTADFMVCRELFEKLYYDPEPIPIPDFSSSFDIAKLGPAYLWVYMMRRAKQDNVGVACNTPTCLKLLIEYILAAIDRAVSQPGFQSMHLKPEHAAVVNCFVSMPVLKDQVVASKMDYVDKMAYSLIDYTLDNSGGAYSSSQSVGSTLAPGGCSVYNVTKPLQMDWLDGVSIHIRTILANMLSSCFSRVITSFRDVPGSVFLAPAFWETVSRLMLYEESLNVILTLIGMKLPEMAKNNALFLLATNFELLAFRMPYLPINWKGNIVVMAMNMHKEFNNFQPTGSIQALVYMYQVIMRSIQSFNVEDFSTRNSHLSVPALYLPESEEITRLLLLTIFRLTSIVGLDQPMLQFLNNHLASVQEGLPHTWGHQILSTLPENVRTFYGMVPPPAKFDKKSISGLVEEFVRRLRAANTDQEVRRVFETLNGKPVLIYCVIWRQLVLNSESGDLAAANAVPFKGPHYTAVILEKQPLKMQMTALRFLMDYVIADIRQMVTVEQISRQCECLSLMVWKYHILPFDRVLLVTLLRHFGDDNSLVSVLCVHLFCKAPEFLARLAETVNLIPPVYWQAENYFDQVVAYHHKYPEYFQFNGNFDMNNPVAGTPSLLQTRYPLYFSNVILRCVPVFDVMVHRFIELPGCQQQFETVLELCGKIFSFHDRPVTFLWQTFHFYDNLLKDNLAIRRKLMKAVVGFKAEHYPPNFYFTAQYEAYLTATTPDATPSMPIDYFHHLLARLHTCMYSSHNSPPVYHTLDWRFHEYPNATTHALYTGCLELMSIPGGADGTVSGLVGCLSERMTAAAGHGEELAEREKFQQLQRWINSAGLFLSALPARYFRVLLNMLDVALWTPEMSEECDTDIVTILDLQRSLVSQSNSSIAFTCQLIQATILQNTVAHMLLLLGHFHQIIGSVSTLSQILLLLKLITPLLGKLTSDLDRLRAFVTDVLQAVTRVATRQPASTGSDQQIALLSEALFYILDTYPVDQNKELTSPFINGLPDGFHKRLRFLAQANGFKF</sequence>
<organism evidence="8 9">
    <name type="scientific">Hypsibius exemplaris</name>
    <name type="common">Freshwater tardigrade</name>
    <dbReference type="NCBI Taxonomy" id="2072580"/>
    <lineage>
        <taxon>Eukaryota</taxon>
        <taxon>Metazoa</taxon>
        <taxon>Ecdysozoa</taxon>
        <taxon>Tardigrada</taxon>
        <taxon>Eutardigrada</taxon>
        <taxon>Parachela</taxon>
        <taxon>Hypsibioidea</taxon>
        <taxon>Hypsibiidae</taxon>
        <taxon>Hypsibius</taxon>
    </lineage>
</organism>
<evidence type="ECO:0000256" key="3">
    <source>
        <dbReference type="ARBA" id="ARBA00019696"/>
    </source>
</evidence>
<evidence type="ECO:0000256" key="7">
    <source>
        <dbReference type="ARBA" id="ARBA00031961"/>
    </source>
</evidence>
<dbReference type="PANTHER" id="PTHR12691:SF10">
    <property type="entry name" value="MEDIATOR OF RNA POLYMERASE II TRANSCRIPTION SUBUNIT 23"/>
    <property type="match status" value="1"/>
</dbReference>
<protein>
    <recommendedName>
        <fullName evidence="3">Mediator of RNA polymerase II transcription subunit 23</fullName>
    </recommendedName>
    <alternativeName>
        <fullName evidence="7">Mediator complex subunit 23</fullName>
    </alternativeName>
</protein>
<dbReference type="PANTHER" id="PTHR12691">
    <property type="entry name" value="MEDIATOR OF RNA POLYMERASE II TRANSCRIPTION SUBUNIT 23"/>
    <property type="match status" value="1"/>
</dbReference>
<proteinExistence type="inferred from homology"/>
<name>A0A9X6NFS0_HYPEX</name>
<keyword evidence="4" id="KW-0805">Transcription regulation</keyword>
<dbReference type="OrthoDB" id="9982951at2759"/>
<evidence type="ECO:0000256" key="6">
    <source>
        <dbReference type="ARBA" id="ARBA00023242"/>
    </source>
</evidence>
<gene>
    <name evidence="8" type="ORF">BV898_16383</name>
</gene>
<comment type="subcellular location">
    <subcellularLocation>
        <location evidence="1">Nucleus</location>
    </subcellularLocation>
</comment>